<name>A0ACB8XV58_9ASTR</name>
<sequence>MMSLDLTPVTGSVPAGMVSVPNNLSQRPSLYIRNQPDFSTLELMVALVIDEGFEFPRLLVGLFGGNGAFTSQDDDDEEDVDVVPNRNTLRQVVSLKYGAGGESDLVGSGKAPIGPDVKDNHDVKE</sequence>
<reference evidence="1 2" key="2">
    <citation type="journal article" date="2022" name="Mol. Ecol. Resour.">
        <title>The genomes of chicory, endive, great burdock and yacon provide insights into Asteraceae paleo-polyploidization history and plant inulin production.</title>
        <authorList>
            <person name="Fan W."/>
            <person name="Wang S."/>
            <person name="Wang H."/>
            <person name="Wang A."/>
            <person name="Jiang F."/>
            <person name="Liu H."/>
            <person name="Zhao H."/>
            <person name="Xu D."/>
            <person name="Zhang Y."/>
        </authorList>
    </citation>
    <scope>NUCLEOTIDE SEQUENCE [LARGE SCALE GENOMIC DNA]</scope>
    <source>
        <strain evidence="2">cv. Yunnan</strain>
        <tissue evidence="1">Leaves</tissue>
    </source>
</reference>
<protein>
    <submittedName>
        <fullName evidence="1">Uncharacterized protein</fullName>
    </submittedName>
</protein>
<accession>A0ACB8XV58</accession>
<keyword evidence="2" id="KW-1185">Reference proteome</keyword>
<comment type="caution">
    <text evidence="1">The sequence shown here is derived from an EMBL/GenBank/DDBJ whole genome shotgun (WGS) entry which is preliminary data.</text>
</comment>
<proteinExistence type="predicted"/>
<evidence type="ECO:0000313" key="2">
    <source>
        <dbReference type="Proteomes" id="UP001056120"/>
    </source>
</evidence>
<dbReference type="EMBL" id="CM042046">
    <property type="protein sequence ID" value="KAI3675286.1"/>
    <property type="molecule type" value="Genomic_DNA"/>
</dbReference>
<reference evidence="2" key="1">
    <citation type="journal article" date="2022" name="Mol. Ecol. Resour.">
        <title>The genomes of chicory, endive, great burdock and yacon provide insights into Asteraceae palaeo-polyploidization history and plant inulin production.</title>
        <authorList>
            <person name="Fan W."/>
            <person name="Wang S."/>
            <person name="Wang H."/>
            <person name="Wang A."/>
            <person name="Jiang F."/>
            <person name="Liu H."/>
            <person name="Zhao H."/>
            <person name="Xu D."/>
            <person name="Zhang Y."/>
        </authorList>
    </citation>
    <scope>NUCLEOTIDE SEQUENCE [LARGE SCALE GENOMIC DNA]</scope>
    <source>
        <strain evidence="2">cv. Yunnan</strain>
    </source>
</reference>
<gene>
    <name evidence="1" type="ORF">L1987_84874</name>
</gene>
<evidence type="ECO:0000313" key="1">
    <source>
        <dbReference type="EMBL" id="KAI3675286.1"/>
    </source>
</evidence>
<dbReference type="Proteomes" id="UP001056120">
    <property type="component" value="Linkage Group LG29"/>
</dbReference>
<organism evidence="1 2">
    <name type="scientific">Smallanthus sonchifolius</name>
    <dbReference type="NCBI Taxonomy" id="185202"/>
    <lineage>
        <taxon>Eukaryota</taxon>
        <taxon>Viridiplantae</taxon>
        <taxon>Streptophyta</taxon>
        <taxon>Embryophyta</taxon>
        <taxon>Tracheophyta</taxon>
        <taxon>Spermatophyta</taxon>
        <taxon>Magnoliopsida</taxon>
        <taxon>eudicotyledons</taxon>
        <taxon>Gunneridae</taxon>
        <taxon>Pentapetalae</taxon>
        <taxon>asterids</taxon>
        <taxon>campanulids</taxon>
        <taxon>Asterales</taxon>
        <taxon>Asteraceae</taxon>
        <taxon>Asteroideae</taxon>
        <taxon>Heliantheae alliance</taxon>
        <taxon>Millerieae</taxon>
        <taxon>Smallanthus</taxon>
    </lineage>
</organism>